<evidence type="ECO:0000256" key="2">
    <source>
        <dbReference type="ARBA" id="ARBA00022448"/>
    </source>
</evidence>
<evidence type="ECO:0000256" key="1">
    <source>
        <dbReference type="ARBA" id="ARBA00004571"/>
    </source>
</evidence>
<dbReference type="GO" id="GO:0006826">
    <property type="term" value="P:iron ion transport"/>
    <property type="evidence" value="ECO:0007669"/>
    <property type="project" value="UniProtKB-KW"/>
</dbReference>
<dbReference type="InterPro" id="IPR012910">
    <property type="entry name" value="Plug_dom"/>
</dbReference>
<evidence type="ECO:0000313" key="16">
    <source>
        <dbReference type="EMBL" id="OHT22083.1"/>
    </source>
</evidence>
<feature type="domain" description="TonB-dependent receptor plug" evidence="15">
    <location>
        <begin position="58"/>
        <end position="169"/>
    </location>
</feature>
<evidence type="ECO:0000256" key="9">
    <source>
        <dbReference type="ARBA" id="ARBA00023136"/>
    </source>
</evidence>
<keyword evidence="4" id="KW-0410">Iron transport</keyword>
<keyword evidence="8 12" id="KW-0798">TonB box</keyword>
<gene>
    <name evidence="16" type="primary">cirA_7</name>
    <name evidence="16" type="ORF">BHE75_04105</name>
</gene>
<keyword evidence="3 11" id="KW-1134">Transmembrane beta strand</keyword>
<keyword evidence="10 11" id="KW-0998">Cell outer membrane</keyword>
<dbReference type="PANTHER" id="PTHR32552">
    <property type="entry name" value="FERRICHROME IRON RECEPTOR-RELATED"/>
    <property type="match status" value="1"/>
</dbReference>
<evidence type="ECO:0000256" key="10">
    <source>
        <dbReference type="ARBA" id="ARBA00023237"/>
    </source>
</evidence>
<dbReference type="CDD" id="cd01347">
    <property type="entry name" value="ligand_gated_channel"/>
    <property type="match status" value="1"/>
</dbReference>
<dbReference type="SUPFAM" id="SSF56935">
    <property type="entry name" value="Porins"/>
    <property type="match status" value="1"/>
</dbReference>
<evidence type="ECO:0000256" key="4">
    <source>
        <dbReference type="ARBA" id="ARBA00022496"/>
    </source>
</evidence>
<dbReference type="EMBL" id="MIPT01000001">
    <property type="protein sequence ID" value="OHT22083.1"/>
    <property type="molecule type" value="Genomic_DNA"/>
</dbReference>
<proteinExistence type="inferred from homology"/>
<dbReference type="AlphaFoldDB" id="A0A1S1HLG6"/>
<feature type="domain" description="TonB-dependent receptor-like beta-barrel" evidence="14">
    <location>
        <begin position="238"/>
        <end position="733"/>
    </location>
</feature>
<dbReference type="Pfam" id="PF07715">
    <property type="entry name" value="Plug"/>
    <property type="match status" value="1"/>
</dbReference>
<dbReference type="InterPro" id="IPR039426">
    <property type="entry name" value="TonB-dep_rcpt-like"/>
</dbReference>
<feature type="chain" id="PRO_5012006340" evidence="13">
    <location>
        <begin position="39"/>
        <end position="771"/>
    </location>
</feature>
<dbReference type="Proteomes" id="UP000179467">
    <property type="component" value="Unassembled WGS sequence"/>
</dbReference>
<evidence type="ECO:0000256" key="12">
    <source>
        <dbReference type="RuleBase" id="RU003357"/>
    </source>
</evidence>
<dbReference type="RefSeq" id="WP_191225231.1">
    <property type="nucleotide sequence ID" value="NZ_MIPT01000001.1"/>
</dbReference>
<evidence type="ECO:0000259" key="14">
    <source>
        <dbReference type="Pfam" id="PF00593"/>
    </source>
</evidence>
<sequence>MTFGFGEVFAARSAARSQRKVALLVGTAMLVMPHLAHAQETENSGEIVVTALKRDTRLQDTPLAISAVGGESLQRGGTTSFTDLTRNTPSLRIVDSGPGNRRVILRGVTAAGEPTVGVYFDESPVSGSVSTTSDAASSTPDLRLFDVQRAEVLRGPQGTLYGSGSMGGTVRIIYEKPKTDRIEAAVAGTMSAVDGGSMGASTDAMINLPIVEDKLAIRVVGNYNQFAGYVDNEFYGTTNINDGYSYGGRALVRFTPTDELTVDLAAYYEKVSTDSPRWIAETGKRYVTDGRSESGNYDKNRIYSGTINYDFGPVALTAVTTYFDRDRTQVGDVSDTFNGRDNAAGCARYHLGNVNLTCSPTELATYLEQTDRILYSSLYQPQRIKNWTNELRVSSTDGGPFNWTVGLFSEDRKTTVRSTLLTADPNTGQLQDFVDENIFYDRTIKDRLKQKAAFAELSYKFFDKLTLTAGARYYDYDKTVGGRIDKGQEHYSSRVTPYTEESSSEDGFVYKFNVSYEFTSDLMVYAQAAQGFRPGGVNQVIGLPAALAAYKSDSLWNYELGVKSKIMPGVYFNVTGYQIDWDDLQVSGRTAGTGSVFGLIANAGAARIRGAEVELNATPIDGLSLIANVGYTDAKLSEDQVSEVVIATGRKGDRLAYVPKWNLAGTAEYTTGLTDGLDGVVRVDASYTSNSYSTLSPLDVYRRKVDAFELVNLRFGVQAPDGEWSAHLFINNLFDAAAVNSRGSSSNTGGKTTVYSAPPRTFGLSLLKRFR</sequence>
<keyword evidence="6" id="KW-0408">Iron</keyword>
<name>A0A1S1HLG6_9SPHN</name>
<organism evidence="16 17">
    <name type="scientific">Edaphosphingomonas haloaromaticamans</name>
    <dbReference type="NCBI Taxonomy" id="653954"/>
    <lineage>
        <taxon>Bacteria</taxon>
        <taxon>Pseudomonadati</taxon>
        <taxon>Pseudomonadota</taxon>
        <taxon>Alphaproteobacteria</taxon>
        <taxon>Sphingomonadales</taxon>
        <taxon>Rhizorhabdaceae</taxon>
        <taxon>Edaphosphingomonas</taxon>
    </lineage>
</organism>
<evidence type="ECO:0000256" key="6">
    <source>
        <dbReference type="ARBA" id="ARBA00023004"/>
    </source>
</evidence>
<comment type="similarity">
    <text evidence="11 12">Belongs to the TonB-dependent receptor family.</text>
</comment>
<accession>A0A1S1HLG6</accession>
<keyword evidence="9 11" id="KW-0472">Membrane</keyword>
<evidence type="ECO:0000256" key="13">
    <source>
        <dbReference type="SAM" id="SignalP"/>
    </source>
</evidence>
<keyword evidence="13" id="KW-0732">Signal</keyword>
<keyword evidence="7" id="KW-0406">Ion transport</keyword>
<evidence type="ECO:0000256" key="7">
    <source>
        <dbReference type="ARBA" id="ARBA00023065"/>
    </source>
</evidence>
<dbReference type="Pfam" id="PF00593">
    <property type="entry name" value="TonB_dep_Rec_b-barrel"/>
    <property type="match status" value="1"/>
</dbReference>
<protein>
    <submittedName>
        <fullName evidence="16">Colicin I receptor</fullName>
    </submittedName>
</protein>
<keyword evidence="2 11" id="KW-0813">Transport</keyword>
<dbReference type="InterPro" id="IPR036942">
    <property type="entry name" value="Beta-barrel_TonB_sf"/>
</dbReference>
<keyword evidence="16" id="KW-0675">Receptor</keyword>
<comment type="subcellular location">
    <subcellularLocation>
        <location evidence="1 11">Cell outer membrane</location>
        <topology evidence="1 11">Multi-pass membrane protein</topology>
    </subcellularLocation>
</comment>
<dbReference type="PROSITE" id="PS52016">
    <property type="entry name" value="TONB_DEPENDENT_REC_3"/>
    <property type="match status" value="1"/>
</dbReference>
<evidence type="ECO:0000313" key="17">
    <source>
        <dbReference type="Proteomes" id="UP000179467"/>
    </source>
</evidence>
<dbReference type="InterPro" id="IPR000531">
    <property type="entry name" value="Beta-barrel_TonB"/>
</dbReference>
<evidence type="ECO:0000256" key="8">
    <source>
        <dbReference type="ARBA" id="ARBA00023077"/>
    </source>
</evidence>
<dbReference type="PANTHER" id="PTHR32552:SF81">
    <property type="entry name" value="TONB-DEPENDENT OUTER MEMBRANE RECEPTOR"/>
    <property type="match status" value="1"/>
</dbReference>
<dbReference type="GO" id="GO:0009279">
    <property type="term" value="C:cell outer membrane"/>
    <property type="evidence" value="ECO:0007669"/>
    <property type="project" value="UniProtKB-SubCell"/>
</dbReference>
<evidence type="ECO:0000256" key="5">
    <source>
        <dbReference type="ARBA" id="ARBA00022692"/>
    </source>
</evidence>
<keyword evidence="17" id="KW-1185">Reference proteome</keyword>
<evidence type="ECO:0000256" key="11">
    <source>
        <dbReference type="PROSITE-ProRule" id="PRU01360"/>
    </source>
</evidence>
<reference evidence="16 17" key="1">
    <citation type="submission" date="2016-09" db="EMBL/GenBank/DDBJ databases">
        <title>Metabolic pathway, cell adaptation mechanisms and a novel monoxygenase revealed through proteogenomic-transcription analysis of a Sphingomonas haloaromaticamans strain degrading the fungicide ortho-phenylphenol.</title>
        <authorList>
            <person name="Perruchon C."/>
            <person name="Papadopoulou E.S."/>
            <person name="Rousidou C."/>
            <person name="Vasileiadis S."/>
            <person name="Tanou G."/>
            <person name="Amoutzias G."/>
            <person name="Molassiotis A."/>
            <person name="Karpouzas D.G."/>
        </authorList>
    </citation>
    <scope>NUCLEOTIDE SEQUENCE [LARGE SCALE GENOMIC DNA]</scope>
    <source>
        <strain evidence="16 17">P3</strain>
    </source>
</reference>
<comment type="caution">
    <text evidence="16">The sequence shown here is derived from an EMBL/GenBank/DDBJ whole genome shotgun (WGS) entry which is preliminary data.</text>
</comment>
<evidence type="ECO:0000256" key="3">
    <source>
        <dbReference type="ARBA" id="ARBA00022452"/>
    </source>
</evidence>
<keyword evidence="5 11" id="KW-0812">Transmembrane</keyword>
<evidence type="ECO:0000259" key="15">
    <source>
        <dbReference type="Pfam" id="PF07715"/>
    </source>
</evidence>
<dbReference type="Gene3D" id="2.40.170.20">
    <property type="entry name" value="TonB-dependent receptor, beta-barrel domain"/>
    <property type="match status" value="1"/>
</dbReference>
<feature type="signal peptide" evidence="13">
    <location>
        <begin position="1"/>
        <end position="38"/>
    </location>
</feature>